<name>A0A329RA80_9STRA</name>
<dbReference type="PANTHER" id="PTHR35046">
    <property type="entry name" value="ZINC KNUCKLE (CCHC-TYPE) FAMILY PROTEIN"/>
    <property type="match status" value="1"/>
</dbReference>
<proteinExistence type="predicted"/>
<dbReference type="AlphaFoldDB" id="A0A329RA80"/>
<comment type="caution">
    <text evidence="3">The sequence shown here is derived from an EMBL/GenBank/DDBJ whole genome shotgun (WGS) entry which is preliminary data.</text>
</comment>
<dbReference type="PROSITE" id="PS50994">
    <property type="entry name" value="INTEGRASE"/>
    <property type="match status" value="1"/>
</dbReference>
<organism evidence="3 4">
    <name type="scientific">Phytophthora cactorum</name>
    <dbReference type="NCBI Taxonomy" id="29920"/>
    <lineage>
        <taxon>Eukaryota</taxon>
        <taxon>Sar</taxon>
        <taxon>Stramenopiles</taxon>
        <taxon>Oomycota</taxon>
        <taxon>Peronosporomycetes</taxon>
        <taxon>Peronosporales</taxon>
        <taxon>Peronosporaceae</taxon>
        <taxon>Phytophthora</taxon>
    </lineage>
</organism>
<evidence type="ECO:0000313" key="2">
    <source>
        <dbReference type="EMBL" id="KAG2884717.1"/>
    </source>
</evidence>
<dbReference type="InterPro" id="IPR036397">
    <property type="entry name" value="RNaseH_sf"/>
</dbReference>
<reference evidence="2" key="2">
    <citation type="submission" date="2018-10" db="EMBL/GenBank/DDBJ databases">
        <title>Effector identification in a new, highly contiguous assembly of the strawberry crown rot pathogen Phytophthora cactorum.</title>
        <authorList>
            <person name="Armitage A.D."/>
            <person name="Nellist C.F."/>
            <person name="Bates H."/>
            <person name="Vickerstaff R.J."/>
            <person name="Harrison R.J."/>
        </authorList>
    </citation>
    <scope>NUCLEOTIDE SEQUENCE</scope>
    <source>
        <strain evidence="2">4040</strain>
    </source>
</reference>
<dbReference type="InterPro" id="IPR012337">
    <property type="entry name" value="RNaseH-like_sf"/>
</dbReference>
<dbReference type="SUPFAM" id="SSF53098">
    <property type="entry name" value="Ribonuclease H-like"/>
    <property type="match status" value="1"/>
</dbReference>
<dbReference type="EMBL" id="MJFZ01001692">
    <property type="protein sequence ID" value="RAW21554.1"/>
    <property type="molecule type" value="Genomic_DNA"/>
</dbReference>
<dbReference type="Proteomes" id="UP000736787">
    <property type="component" value="Unassembled WGS sequence"/>
</dbReference>
<evidence type="ECO:0000259" key="1">
    <source>
        <dbReference type="PROSITE" id="PS50994"/>
    </source>
</evidence>
<keyword evidence="4" id="KW-1185">Reference proteome</keyword>
<dbReference type="InterPro" id="IPR001584">
    <property type="entry name" value="Integrase_cat-core"/>
</dbReference>
<evidence type="ECO:0000313" key="4">
    <source>
        <dbReference type="Proteomes" id="UP000251314"/>
    </source>
</evidence>
<dbReference type="GO" id="GO:0015074">
    <property type="term" value="P:DNA integration"/>
    <property type="evidence" value="ECO:0007669"/>
    <property type="project" value="InterPro"/>
</dbReference>
<gene>
    <name evidence="3" type="ORF">PC110_g22006</name>
    <name evidence="2" type="ORF">PC117_g25760</name>
</gene>
<dbReference type="VEuPathDB" id="FungiDB:PC110_g22006"/>
<reference evidence="3 4" key="1">
    <citation type="submission" date="2018-01" db="EMBL/GenBank/DDBJ databases">
        <title>Draft genome of the strawberry crown rot pathogen Phytophthora cactorum.</title>
        <authorList>
            <person name="Armitage A.D."/>
            <person name="Lysoe E."/>
            <person name="Nellist C.F."/>
            <person name="Harrison R.J."/>
            <person name="Brurberg M.B."/>
        </authorList>
    </citation>
    <scope>NUCLEOTIDE SEQUENCE [LARGE SCALE GENOMIC DNA]</scope>
    <source>
        <strain evidence="3 4">10300</strain>
    </source>
</reference>
<dbReference type="OrthoDB" id="2273864at2759"/>
<feature type="domain" description="Integrase catalytic" evidence="1">
    <location>
        <begin position="1"/>
        <end position="118"/>
    </location>
</feature>
<dbReference type="GO" id="GO:0003676">
    <property type="term" value="F:nucleic acid binding"/>
    <property type="evidence" value="ECO:0007669"/>
    <property type="project" value="InterPro"/>
</dbReference>
<evidence type="ECO:0000313" key="3">
    <source>
        <dbReference type="EMBL" id="RAW21554.1"/>
    </source>
</evidence>
<dbReference type="EMBL" id="RCMK01002104">
    <property type="protein sequence ID" value="KAG2884717.1"/>
    <property type="molecule type" value="Genomic_DNA"/>
</dbReference>
<dbReference type="PANTHER" id="PTHR35046:SF18">
    <property type="entry name" value="RNA-DIRECTED DNA POLYMERASE"/>
    <property type="match status" value="1"/>
</dbReference>
<dbReference type="STRING" id="29920.A0A329RA80"/>
<sequence>MDFVFGMPRDVQGRTGIPVFVDRFSTMVHLAPVAASITAAQSAALFLDTDYRHHGLPASIVSDRDPQITAAFWTERFKLVGTRLEMSTASHPETEGQTERANRVFEDVLRNFATSFKS</sequence>
<dbReference type="Proteomes" id="UP000251314">
    <property type="component" value="Unassembled WGS sequence"/>
</dbReference>
<accession>A0A329RA80</accession>
<dbReference type="Gene3D" id="3.30.420.10">
    <property type="entry name" value="Ribonuclease H-like superfamily/Ribonuclease H"/>
    <property type="match status" value="1"/>
</dbReference>
<protein>
    <recommendedName>
        <fullName evidence="1">Integrase catalytic domain-containing protein</fullName>
    </recommendedName>
</protein>